<dbReference type="GO" id="GO:0006353">
    <property type="term" value="P:DNA-templated transcription termination"/>
    <property type="evidence" value="ECO:0007669"/>
    <property type="project" value="UniProtKB-UniRule"/>
</dbReference>
<keyword evidence="9" id="KW-1185">Reference proteome</keyword>
<evidence type="ECO:0000256" key="5">
    <source>
        <dbReference type="ARBA" id="ARBA00023163"/>
    </source>
</evidence>
<evidence type="ECO:0000256" key="2">
    <source>
        <dbReference type="ARBA" id="ARBA00022814"/>
    </source>
</evidence>
<comment type="similarity">
    <text evidence="1 6">Belongs to the NusB family.</text>
</comment>
<evidence type="ECO:0000259" key="7">
    <source>
        <dbReference type="Pfam" id="PF01029"/>
    </source>
</evidence>
<accession>V5WJ92</accession>
<dbReference type="PANTHER" id="PTHR11078:SF3">
    <property type="entry name" value="ANTITERMINATION NUSB DOMAIN-CONTAINING PROTEIN"/>
    <property type="match status" value="1"/>
</dbReference>
<protein>
    <recommendedName>
        <fullName evidence="6">Transcription antitermination protein NusB</fullName>
    </recommendedName>
    <alternativeName>
        <fullName evidence="6">Antitermination factor NusB</fullName>
    </alternativeName>
</protein>
<dbReference type="InterPro" id="IPR006027">
    <property type="entry name" value="NusB_RsmB_TIM44"/>
</dbReference>
<dbReference type="Proteomes" id="UP000018680">
    <property type="component" value="Chromosome"/>
</dbReference>
<dbReference type="InterPro" id="IPR035926">
    <property type="entry name" value="NusB-like_sf"/>
</dbReference>
<dbReference type="GO" id="GO:0005829">
    <property type="term" value="C:cytosol"/>
    <property type="evidence" value="ECO:0007669"/>
    <property type="project" value="TreeGrafter"/>
</dbReference>
<dbReference type="PANTHER" id="PTHR11078">
    <property type="entry name" value="N UTILIZATION SUBSTANCE PROTEIN B-RELATED"/>
    <property type="match status" value="1"/>
</dbReference>
<keyword evidence="4 6" id="KW-0805">Transcription regulation</keyword>
<feature type="domain" description="NusB/RsmB/TIM44" evidence="7">
    <location>
        <begin position="5"/>
        <end position="132"/>
    </location>
</feature>
<dbReference type="HAMAP" id="MF_00073">
    <property type="entry name" value="NusB"/>
    <property type="match status" value="1"/>
</dbReference>
<keyword evidence="2 6" id="KW-0889">Transcription antitermination</keyword>
<keyword evidence="3 6" id="KW-0694">RNA-binding</keyword>
<dbReference type="InterPro" id="IPR011605">
    <property type="entry name" value="NusB_fam"/>
</dbReference>
<evidence type="ECO:0000313" key="8">
    <source>
        <dbReference type="EMBL" id="AHC15236.1"/>
    </source>
</evidence>
<dbReference type="Gene3D" id="1.10.940.10">
    <property type="entry name" value="NusB-like"/>
    <property type="match status" value="1"/>
</dbReference>
<reference evidence="8 9" key="1">
    <citation type="journal article" date="2015" name="Stand. Genomic Sci.">
        <title>Complete genome sequence and description of Salinispira pacifica gen. nov., sp. nov., a novel spirochaete isolated form a hypersaline microbial mat.</title>
        <authorList>
            <person name="Ben Hania W."/>
            <person name="Joseph M."/>
            <person name="Schumann P."/>
            <person name="Bunk B."/>
            <person name="Fiebig A."/>
            <person name="Sproer C."/>
            <person name="Klenk H.P."/>
            <person name="Fardeau M.L."/>
            <person name="Spring S."/>
        </authorList>
    </citation>
    <scope>NUCLEOTIDE SEQUENCE [LARGE SCALE GENOMIC DNA]</scope>
    <source>
        <strain evidence="8 9">L21-RPul-D2</strain>
    </source>
</reference>
<dbReference type="EMBL" id="CP006939">
    <property type="protein sequence ID" value="AHC15236.1"/>
    <property type="molecule type" value="Genomic_DNA"/>
</dbReference>
<dbReference type="OrthoDB" id="9811381at2"/>
<proteinExistence type="inferred from homology"/>
<dbReference type="NCBIfam" id="TIGR01951">
    <property type="entry name" value="nusB"/>
    <property type="match status" value="1"/>
</dbReference>
<evidence type="ECO:0000256" key="3">
    <source>
        <dbReference type="ARBA" id="ARBA00022884"/>
    </source>
</evidence>
<dbReference type="GO" id="GO:0003723">
    <property type="term" value="F:RNA binding"/>
    <property type="evidence" value="ECO:0007669"/>
    <property type="project" value="UniProtKB-UniRule"/>
</dbReference>
<name>V5WJ92_9SPIO</name>
<evidence type="ECO:0000313" key="9">
    <source>
        <dbReference type="Proteomes" id="UP000018680"/>
    </source>
</evidence>
<dbReference type="HOGENOM" id="CLU_087843_3_3_12"/>
<evidence type="ECO:0000256" key="6">
    <source>
        <dbReference type="HAMAP-Rule" id="MF_00073"/>
    </source>
</evidence>
<dbReference type="SUPFAM" id="SSF48013">
    <property type="entry name" value="NusB-like"/>
    <property type="match status" value="1"/>
</dbReference>
<organism evidence="8 9">
    <name type="scientific">Salinispira pacifica</name>
    <dbReference type="NCBI Taxonomy" id="1307761"/>
    <lineage>
        <taxon>Bacteria</taxon>
        <taxon>Pseudomonadati</taxon>
        <taxon>Spirochaetota</taxon>
        <taxon>Spirochaetia</taxon>
        <taxon>Spirochaetales</taxon>
        <taxon>Spirochaetaceae</taxon>
        <taxon>Salinispira</taxon>
    </lineage>
</organism>
<gene>
    <name evidence="6" type="primary">nusB</name>
    <name evidence="8" type="ORF">L21SP2_1863</name>
</gene>
<dbReference type="RefSeq" id="WP_024268153.1">
    <property type="nucleotide sequence ID" value="NC_023035.1"/>
</dbReference>
<sequence length="136" mass="15995">MLSRRKSRVLVVQALYSQEFNQRDMGSLMEFPWYEYQGNDRDDKLLFSRMLLHGVVEHLTEIDEHIKKHLNHWEFERLNKLDLGIMRLGCYELIYTGDTPAQIIINEAVEIAKDFGSDQTFKIINGVLDAIRKEHG</sequence>
<dbReference type="Pfam" id="PF01029">
    <property type="entry name" value="NusB"/>
    <property type="match status" value="1"/>
</dbReference>
<dbReference type="GO" id="GO:0031564">
    <property type="term" value="P:transcription antitermination"/>
    <property type="evidence" value="ECO:0007669"/>
    <property type="project" value="UniProtKB-KW"/>
</dbReference>
<evidence type="ECO:0000256" key="4">
    <source>
        <dbReference type="ARBA" id="ARBA00023015"/>
    </source>
</evidence>
<dbReference type="CDD" id="cd00619">
    <property type="entry name" value="Terminator_NusB"/>
    <property type="match status" value="1"/>
</dbReference>
<dbReference type="KEGG" id="slr:L21SP2_1863"/>
<evidence type="ECO:0000256" key="1">
    <source>
        <dbReference type="ARBA" id="ARBA00005952"/>
    </source>
</evidence>
<dbReference type="STRING" id="1307761.L21SP2_1863"/>
<dbReference type="eggNOG" id="COG0781">
    <property type="taxonomic scope" value="Bacteria"/>
</dbReference>
<keyword evidence="5 6" id="KW-0804">Transcription</keyword>
<comment type="function">
    <text evidence="6">Involved in transcription antitermination. Required for transcription of ribosomal RNA (rRNA) genes. Binds specifically to the boxA antiterminator sequence of the ribosomal RNA (rrn) operons.</text>
</comment>
<dbReference type="AlphaFoldDB" id="V5WJ92"/>